<dbReference type="PANTHER" id="PTHR30093:SF2">
    <property type="entry name" value="TYPE II SECRETION SYSTEM PROTEIN H"/>
    <property type="match status" value="1"/>
</dbReference>
<dbReference type="OrthoDB" id="241541at2"/>
<dbReference type="STRING" id="886293.Sinac_5008"/>
<dbReference type="InterPro" id="IPR011453">
    <property type="entry name" value="DUF1559"/>
</dbReference>
<dbReference type="EMBL" id="CP003364">
    <property type="protein sequence ID" value="AGA29162.1"/>
    <property type="molecule type" value="Genomic_DNA"/>
</dbReference>
<dbReference type="SUPFAM" id="SSF54523">
    <property type="entry name" value="Pili subunits"/>
    <property type="match status" value="1"/>
</dbReference>
<dbReference type="RefSeq" id="WP_015248268.1">
    <property type="nucleotide sequence ID" value="NC_019892.1"/>
</dbReference>
<dbReference type="Pfam" id="PF07963">
    <property type="entry name" value="N_methyl"/>
    <property type="match status" value="1"/>
</dbReference>
<protein>
    <submittedName>
        <fullName evidence="3">Prepilin-type N-terminal cleavage/methylation domain-containing protein</fullName>
    </submittedName>
</protein>
<evidence type="ECO:0000259" key="2">
    <source>
        <dbReference type="Pfam" id="PF07596"/>
    </source>
</evidence>
<dbReference type="InterPro" id="IPR045584">
    <property type="entry name" value="Pilin-like"/>
</dbReference>
<reference evidence="3 4" key="1">
    <citation type="submission" date="2012-02" db="EMBL/GenBank/DDBJ databases">
        <title>Complete sequence of chromosome of Singulisphaera acidiphila DSM 18658.</title>
        <authorList>
            <consortium name="US DOE Joint Genome Institute (JGI-PGF)"/>
            <person name="Lucas S."/>
            <person name="Copeland A."/>
            <person name="Lapidus A."/>
            <person name="Glavina del Rio T."/>
            <person name="Dalin E."/>
            <person name="Tice H."/>
            <person name="Bruce D."/>
            <person name="Goodwin L."/>
            <person name="Pitluck S."/>
            <person name="Peters L."/>
            <person name="Ovchinnikova G."/>
            <person name="Chertkov O."/>
            <person name="Kyrpides N."/>
            <person name="Mavromatis K."/>
            <person name="Ivanova N."/>
            <person name="Brettin T."/>
            <person name="Detter J.C."/>
            <person name="Han C."/>
            <person name="Larimer F."/>
            <person name="Land M."/>
            <person name="Hauser L."/>
            <person name="Markowitz V."/>
            <person name="Cheng J.-F."/>
            <person name="Hugenholtz P."/>
            <person name="Woyke T."/>
            <person name="Wu D."/>
            <person name="Tindall B."/>
            <person name="Pomrenke H."/>
            <person name="Brambilla E."/>
            <person name="Klenk H.-P."/>
            <person name="Eisen J.A."/>
        </authorList>
    </citation>
    <scope>NUCLEOTIDE SEQUENCE [LARGE SCALE GENOMIC DNA]</scope>
    <source>
        <strain evidence="4">ATCC BAA-1392 / DSM 18658 / VKM B-2454 / MOB10</strain>
    </source>
</reference>
<feature type="domain" description="DUF1559" evidence="2">
    <location>
        <begin position="33"/>
        <end position="333"/>
    </location>
</feature>
<dbReference type="Pfam" id="PF07596">
    <property type="entry name" value="SBP_bac_10"/>
    <property type="match status" value="1"/>
</dbReference>
<dbReference type="InterPro" id="IPR012902">
    <property type="entry name" value="N_methyl_site"/>
</dbReference>
<dbReference type="AlphaFoldDB" id="L0DIS7"/>
<gene>
    <name evidence="3" type="ordered locus">Sinac_5008</name>
</gene>
<evidence type="ECO:0000313" key="3">
    <source>
        <dbReference type="EMBL" id="AGA29162.1"/>
    </source>
</evidence>
<evidence type="ECO:0000256" key="1">
    <source>
        <dbReference type="SAM" id="MobiDB-lite"/>
    </source>
</evidence>
<dbReference type="PROSITE" id="PS00409">
    <property type="entry name" value="PROKAR_NTER_METHYL"/>
    <property type="match status" value="1"/>
</dbReference>
<organism evidence="3 4">
    <name type="scientific">Singulisphaera acidiphila (strain ATCC BAA-1392 / DSM 18658 / VKM B-2454 / MOB10)</name>
    <dbReference type="NCBI Taxonomy" id="886293"/>
    <lineage>
        <taxon>Bacteria</taxon>
        <taxon>Pseudomonadati</taxon>
        <taxon>Planctomycetota</taxon>
        <taxon>Planctomycetia</taxon>
        <taxon>Isosphaerales</taxon>
        <taxon>Isosphaeraceae</taxon>
        <taxon>Singulisphaera</taxon>
    </lineage>
</organism>
<dbReference type="NCBIfam" id="TIGR02532">
    <property type="entry name" value="IV_pilin_GFxxxE"/>
    <property type="match status" value="1"/>
</dbReference>
<dbReference type="PANTHER" id="PTHR30093">
    <property type="entry name" value="GENERAL SECRETION PATHWAY PROTEIN G"/>
    <property type="match status" value="1"/>
</dbReference>
<keyword evidence="4" id="KW-1185">Reference proteome</keyword>
<dbReference type="InterPro" id="IPR027558">
    <property type="entry name" value="Pre_pil_HX9DG_C"/>
</dbReference>
<proteinExistence type="predicted"/>
<sequence>MRSNLRRGFTLIELLVVIAIIAVLIALLLPAVQAAREAARRSQCINNLKQIGLALHNYHSALNAFPMGGSHNPSSAPQSFTYGDMTDNGGITWDAWSAQSALLPYIEQQAIYSAINYNFAPRPGTEGGTINSTAFNSKIASFLCPSDGNAGKVNYNSYGASQGTTTINCCGNELKATTGMFGNRASTSLAEVKDGTSNTIAYSESLVGNAINEPNREGNAARGSSGQASGRVDATGLLTQIKADMASCDTDFQTGPLTGNTRNARGSSWGIGALGYSMFNTVIPPNGAKWVACRTDCCAQAQHAHYNLATSAHSGGVNVAMADGSVKFIKNSVSWNTWWALGTKGNGEVISADSY</sequence>
<name>L0DIS7_SINAD</name>
<dbReference type="Gene3D" id="3.30.700.10">
    <property type="entry name" value="Glycoprotein, Type 4 Pilin"/>
    <property type="match status" value="1"/>
</dbReference>
<dbReference type="eggNOG" id="COG2165">
    <property type="taxonomic scope" value="Bacteria"/>
</dbReference>
<dbReference type="Proteomes" id="UP000010798">
    <property type="component" value="Chromosome"/>
</dbReference>
<dbReference type="NCBIfam" id="TIGR04294">
    <property type="entry name" value="pre_pil_HX9DG"/>
    <property type="match status" value="1"/>
</dbReference>
<accession>L0DIS7</accession>
<evidence type="ECO:0000313" key="4">
    <source>
        <dbReference type="Proteomes" id="UP000010798"/>
    </source>
</evidence>
<dbReference type="KEGG" id="saci:Sinac_5008"/>
<feature type="region of interest" description="Disordered" evidence="1">
    <location>
        <begin position="211"/>
        <end position="230"/>
    </location>
</feature>
<dbReference type="HOGENOM" id="CLU_041661_0_0_0"/>